<sequence length="100" mass="11617">MEDDVLRRFMSSSEGTREETQGSLYHRALPPRRFLWRKWLMASSLDDTPPGLFSSVLLVSTAQDHLDFCCHCSWRLLPLTWIPEPQNIRTCGFHGIFACF</sequence>
<feature type="region of interest" description="Disordered" evidence="1">
    <location>
        <begin position="1"/>
        <end position="22"/>
    </location>
</feature>
<reference evidence="2 3" key="1">
    <citation type="submission" date="2017-08" db="EMBL/GenBank/DDBJ databases">
        <title>USMARCv1.0.</title>
        <authorList>
            <person name="Hannum G.I."/>
            <person name="Koren S."/>
            <person name="Schroeder S.G."/>
            <person name="Chin S.C."/>
            <person name="Nonneman D.J."/>
            <person name="Becker S.A."/>
            <person name="Rosen B.D."/>
            <person name="Bickhart D.M."/>
            <person name="Putnam N.H."/>
            <person name="Green R.E."/>
            <person name="Tuggle C.K."/>
            <person name="Liu H."/>
            <person name="Rohrer G.A."/>
            <person name="Warr A."/>
            <person name="Hall R."/>
            <person name="Kim K."/>
            <person name="Hume D.A."/>
            <person name="Talbot R."/>
            <person name="Chow W."/>
            <person name="Howe K."/>
            <person name="Schwartz A.S."/>
            <person name="Watson M."/>
            <person name="Archibald A.L."/>
            <person name="Phillippy A.M."/>
            <person name="Smith T.P.L."/>
        </authorList>
    </citation>
    <scope>NUCLEOTIDE SEQUENCE [LARGE SCALE GENOMIC DNA]</scope>
</reference>
<evidence type="ECO:0000313" key="2">
    <source>
        <dbReference type="Ensembl" id="ENSSSCP00070012201.1"/>
    </source>
</evidence>
<organism evidence="2 3">
    <name type="scientific">Sus scrofa</name>
    <name type="common">Pig</name>
    <dbReference type="NCBI Taxonomy" id="9823"/>
    <lineage>
        <taxon>Eukaryota</taxon>
        <taxon>Metazoa</taxon>
        <taxon>Chordata</taxon>
        <taxon>Craniata</taxon>
        <taxon>Vertebrata</taxon>
        <taxon>Euteleostomi</taxon>
        <taxon>Mammalia</taxon>
        <taxon>Eutheria</taxon>
        <taxon>Laurasiatheria</taxon>
        <taxon>Artiodactyla</taxon>
        <taxon>Suina</taxon>
        <taxon>Suidae</taxon>
        <taxon>Sus</taxon>
    </lineage>
</organism>
<proteinExistence type="predicted"/>
<evidence type="ECO:0000256" key="1">
    <source>
        <dbReference type="SAM" id="MobiDB-lite"/>
    </source>
</evidence>
<dbReference type="Proteomes" id="UP000314985">
    <property type="component" value="Chromosome 14"/>
</dbReference>
<reference evidence="2" key="2">
    <citation type="submission" date="2025-08" db="UniProtKB">
        <authorList>
            <consortium name="Ensembl"/>
        </authorList>
    </citation>
    <scope>IDENTIFICATION</scope>
</reference>
<dbReference type="Ensembl" id="ENSSSCT00070014766.1">
    <property type="protein sequence ID" value="ENSSSCP00070012201.1"/>
    <property type="gene ID" value="ENSSSCG00070007653.1"/>
</dbReference>
<evidence type="ECO:0000313" key="3">
    <source>
        <dbReference type="Proteomes" id="UP000314985"/>
    </source>
</evidence>
<protein>
    <submittedName>
        <fullName evidence="2">Uncharacterized protein</fullName>
    </submittedName>
</protein>
<dbReference type="AlphaFoldDB" id="A0A4X1TAP6"/>
<name>A0A4X1TAP6_PIG</name>
<accession>A0A4X1TAP6</accession>